<proteinExistence type="predicted"/>
<dbReference type="CDD" id="cd00060">
    <property type="entry name" value="FHA"/>
    <property type="match status" value="1"/>
</dbReference>
<keyword evidence="3" id="KW-1185">Reference proteome</keyword>
<protein>
    <submittedName>
        <fullName evidence="2">FHA domain-containing protein</fullName>
    </submittedName>
</protein>
<dbReference type="Gene3D" id="2.60.200.20">
    <property type="match status" value="1"/>
</dbReference>
<dbReference type="Pfam" id="PF00498">
    <property type="entry name" value="FHA"/>
    <property type="match status" value="1"/>
</dbReference>
<feature type="domain" description="FHA" evidence="1">
    <location>
        <begin position="248"/>
        <end position="307"/>
    </location>
</feature>
<sequence>MHPCRDPEHPHCTVWVMPGALECAHGHPQPRTTEPVRPHLHVSGFDPRAAGGRHAIKLEPRGMPADCPGGLMLTLRSPLPLHCAARHQLARGAHGQWCPAFIEFSSRGLEHGQHRIEVELEGGGRSWICSVVVLVPRADASLSEIHHAFLANHKNVRVFADEGSIARVNAAAATGSVDIDVSARNAGIARLELDATRAGSISLPTIAWDEDLVEIDSAVVLPAHPYPADAACLLRGARHERLFAGDQLVIGRYDPAAPQAQVLLAHPDSGGLTRRISARHALIRRDRDGYMIEDVSRYGILVDGEWPGKARPVALREGMHIEFTASVPGIAALEVCALQPHALVLERAGAPSERFWLLAPDLAPGGDFALPLLFHRGGGFWLREAGSGTDHALEPGSHQSGLPMGICFEGGPYPETWNVRARIPDRRRAGPLLPAA</sequence>
<evidence type="ECO:0000313" key="3">
    <source>
        <dbReference type="Proteomes" id="UP001204621"/>
    </source>
</evidence>
<dbReference type="InterPro" id="IPR000253">
    <property type="entry name" value="FHA_dom"/>
</dbReference>
<dbReference type="EMBL" id="JANUGU010000001">
    <property type="protein sequence ID" value="MCS0657665.1"/>
    <property type="molecule type" value="Genomic_DNA"/>
</dbReference>
<comment type="caution">
    <text evidence="2">The sequence shown here is derived from an EMBL/GenBank/DDBJ whole genome shotgun (WGS) entry which is preliminary data.</text>
</comment>
<evidence type="ECO:0000313" key="2">
    <source>
        <dbReference type="EMBL" id="MCS0657665.1"/>
    </source>
</evidence>
<dbReference type="RefSeq" id="WP_258810810.1">
    <property type="nucleotide sequence ID" value="NZ_JANUGU010000001.1"/>
</dbReference>
<evidence type="ECO:0000259" key="1">
    <source>
        <dbReference type="PROSITE" id="PS50006"/>
    </source>
</evidence>
<dbReference type="SUPFAM" id="SSF49879">
    <property type="entry name" value="SMAD/FHA domain"/>
    <property type="match status" value="1"/>
</dbReference>
<dbReference type="PROSITE" id="PS50006">
    <property type="entry name" value="FHA_DOMAIN"/>
    <property type="match status" value="1"/>
</dbReference>
<dbReference type="InterPro" id="IPR008984">
    <property type="entry name" value="SMAD_FHA_dom_sf"/>
</dbReference>
<organism evidence="2 3">
    <name type="scientific">Massilia terrae</name>
    <dbReference type="NCBI Taxonomy" id="1811224"/>
    <lineage>
        <taxon>Bacteria</taxon>
        <taxon>Pseudomonadati</taxon>
        <taxon>Pseudomonadota</taxon>
        <taxon>Betaproteobacteria</taxon>
        <taxon>Burkholderiales</taxon>
        <taxon>Oxalobacteraceae</taxon>
        <taxon>Telluria group</taxon>
        <taxon>Massilia</taxon>
    </lineage>
</organism>
<accession>A0ABT2CWU1</accession>
<dbReference type="Proteomes" id="UP001204621">
    <property type="component" value="Unassembled WGS sequence"/>
</dbReference>
<gene>
    <name evidence="2" type="ORF">NX778_06250</name>
</gene>
<reference evidence="2 3" key="1">
    <citation type="submission" date="2022-08" db="EMBL/GenBank/DDBJ databases">
        <title>Reclassification of Massilia species as members of the genera Telluria, Duganella, Pseudoduganella, Mokoshia gen. nov. and Zemynaea gen. nov. using orthogonal and non-orthogonal genome-based approaches.</title>
        <authorList>
            <person name="Bowman J.P."/>
        </authorList>
    </citation>
    <scope>NUCLEOTIDE SEQUENCE [LARGE SCALE GENOMIC DNA]</scope>
    <source>
        <strain evidence="2 3">JCM 31606</strain>
    </source>
</reference>
<name>A0ABT2CWU1_9BURK</name>